<dbReference type="GeneID" id="66074644"/>
<dbReference type="OrthoDB" id="3259897at2759"/>
<evidence type="ECO:0000256" key="1">
    <source>
        <dbReference type="SAM" id="MobiDB-lite"/>
    </source>
</evidence>
<gene>
    <name evidence="2" type="ORF">E1B28_005568</name>
</gene>
<sequence length="484" mass="53042">MLRQRVGSLSNESRPPSSFNHISISTPTTPTYPHVSIQRSLMTVLKVYSPSVKVVNSNTDSPAMIPAFGSGDKVGGTVELDPACSQAGRLSVSIEGSFSYSDSNDGFNSTPGTRPDMHKHVFFSSCRIIPVSSSSEFLPNRSGILKGAFSSLRKRPSVPSLKNNGSSDLHNRLYPFEFELPRSCRPGEELPPTFASTSQSTGSGLSSSSSRYFCVEYKLQVAWEPTDASEYPSFLEVPLIYHPDLDFQSVDCSPKENVSWLEMPLRSDRPMPFRCAITLPTPVTFSRSSFIPYYVVFTTTPRSLTLAKEIASDATISVTLVRKITVTEPHPLPPTPPQTPSTNSDDSDSSRGGKLLKRVARSRAGSISSWSPIPKSPAQEEESEKEKPLPRLPMHAVFSDSQPLHTSICIGFPKRPRHQLGPEKHPTLDSQAALPDGLHKAKFLLIQGILPSIDWAGVSVKYYLDVSVLIGQDDVRARVPIQLV</sequence>
<dbReference type="EMBL" id="CM032183">
    <property type="protein sequence ID" value="KAG7094752.1"/>
    <property type="molecule type" value="Genomic_DNA"/>
</dbReference>
<feature type="compositionally biased region" description="Polar residues" evidence="1">
    <location>
        <begin position="7"/>
        <end position="21"/>
    </location>
</feature>
<accession>A0A9P7S3Q9</accession>
<comment type="caution">
    <text evidence="2">The sequence shown here is derived from an EMBL/GenBank/DDBJ whole genome shotgun (WGS) entry which is preliminary data.</text>
</comment>
<evidence type="ECO:0000313" key="2">
    <source>
        <dbReference type="EMBL" id="KAG7094752.1"/>
    </source>
</evidence>
<feature type="region of interest" description="Disordered" evidence="1">
    <location>
        <begin position="327"/>
        <end position="390"/>
    </location>
</feature>
<feature type="compositionally biased region" description="Pro residues" evidence="1">
    <location>
        <begin position="330"/>
        <end position="339"/>
    </location>
</feature>
<evidence type="ECO:0000313" key="3">
    <source>
        <dbReference type="Proteomes" id="UP001049176"/>
    </source>
</evidence>
<name>A0A9P7S3Q9_9AGAR</name>
<dbReference type="RefSeq" id="XP_043011222.1">
    <property type="nucleotide sequence ID" value="XM_043150137.1"/>
</dbReference>
<feature type="compositionally biased region" description="Low complexity" evidence="1">
    <location>
        <begin position="366"/>
        <end position="377"/>
    </location>
</feature>
<feature type="region of interest" description="Disordered" evidence="1">
    <location>
        <begin position="1"/>
        <end position="25"/>
    </location>
</feature>
<organism evidence="2 3">
    <name type="scientific">Marasmius oreades</name>
    <name type="common">fairy-ring Marasmius</name>
    <dbReference type="NCBI Taxonomy" id="181124"/>
    <lineage>
        <taxon>Eukaryota</taxon>
        <taxon>Fungi</taxon>
        <taxon>Dikarya</taxon>
        <taxon>Basidiomycota</taxon>
        <taxon>Agaricomycotina</taxon>
        <taxon>Agaricomycetes</taxon>
        <taxon>Agaricomycetidae</taxon>
        <taxon>Agaricales</taxon>
        <taxon>Marasmiineae</taxon>
        <taxon>Marasmiaceae</taxon>
        <taxon>Marasmius</taxon>
    </lineage>
</organism>
<reference evidence="2" key="1">
    <citation type="journal article" date="2021" name="Genome Biol. Evol.">
        <title>The assembled and annotated genome of the fairy-ring fungus Marasmius oreades.</title>
        <authorList>
            <person name="Hiltunen M."/>
            <person name="Ament-Velasquez S.L."/>
            <person name="Johannesson H."/>
        </authorList>
    </citation>
    <scope>NUCLEOTIDE SEQUENCE</scope>
    <source>
        <strain evidence="2">03SP1</strain>
    </source>
</reference>
<dbReference type="KEGG" id="more:E1B28_005568"/>
<dbReference type="Proteomes" id="UP001049176">
    <property type="component" value="Chromosome 3"/>
</dbReference>
<dbReference type="AlphaFoldDB" id="A0A9P7S3Q9"/>
<protein>
    <submittedName>
        <fullName evidence="2">Uncharacterized protein</fullName>
    </submittedName>
</protein>
<keyword evidence="3" id="KW-1185">Reference proteome</keyword>
<proteinExistence type="predicted"/>